<dbReference type="GO" id="GO:0004674">
    <property type="term" value="F:protein serine/threonine kinase activity"/>
    <property type="evidence" value="ECO:0007669"/>
    <property type="project" value="UniProtKB-KW"/>
</dbReference>
<dbReference type="SUPFAM" id="SSF56112">
    <property type="entry name" value="Protein kinase-like (PK-like)"/>
    <property type="match status" value="1"/>
</dbReference>
<evidence type="ECO:0000256" key="9">
    <source>
        <dbReference type="SAM" id="Phobius"/>
    </source>
</evidence>
<dbReference type="InterPro" id="IPR017441">
    <property type="entry name" value="Protein_kinase_ATP_BS"/>
</dbReference>
<dbReference type="SMART" id="SM00220">
    <property type="entry name" value="S_TKc"/>
    <property type="match status" value="1"/>
</dbReference>
<feature type="transmembrane region" description="Helical" evidence="9">
    <location>
        <begin position="335"/>
        <end position="356"/>
    </location>
</feature>
<dbReference type="PANTHER" id="PTHR43289:SF6">
    <property type="entry name" value="SERINE_THREONINE-PROTEIN KINASE NEKL-3"/>
    <property type="match status" value="1"/>
</dbReference>
<dbReference type="PROSITE" id="PS00107">
    <property type="entry name" value="PROTEIN_KINASE_ATP"/>
    <property type="match status" value="1"/>
</dbReference>
<dbReference type="GO" id="GO:0005524">
    <property type="term" value="F:ATP binding"/>
    <property type="evidence" value="ECO:0007669"/>
    <property type="project" value="UniProtKB-UniRule"/>
</dbReference>
<dbReference type="InterPro" id="IPR000719">
    <property type="entry name" value="Prot_kinase_dom"/>
</dbReference>
<gene>
    <name evidence="11" type="ORF">AVDCRST_MAG21-1724</name>
</gene>
<feature type="domain" description="Protein kinase" evidence="10">
    <location>
        <begin position="13"/>
        <end position="268"/>
    </location>
</feature>
<evidence type="ECO:0000256" key="6">
    <source>
        <dbReference type="ARBA" id="ARBA00022840"/>
    </source>
</evidence>
<reference evidence="11" key="1">
    <citation type="submission" date="2020-02" db="EMBL/GenBank/DDBJ databases">
        <authorList>
            <person name="Meier V. D."/>
        </authorList>
    </citation>
    <scope>NUCLEOTIDE SEQUENCE</scope>
    <source>
        <strain evidence="11">AVDCRST_MAG21</strain>
    </source>
</reference>
<keyword evidence="9" id="KW-0472">Membrane</keyword>
<dbReference type="Pfam" id="PF00069">
    <property type="entry name" value="Pkinase"/>
    <property type="match status" value="1"/>
</dbReference>
<evidence type="ECO:0000256" key="5">
    <source>
        <dbReference type="ARBA" id="ARBA00022777"/>
    </source>
</evidence>
<evidence type="ECO:0000256" key="2">
    <source>
        <dbReference type="ARBA" id="ARBA00022527"/>
    </source>
</evidence>
<keyword evidence="2 11" id="KW-0723">Serine/threonine-protein kinase</keyword>
<keyword evidence="6 7" id="KW-0067">ATP-binding</keyword>
<dbReference type="Gene3D" id="3.30.200.20">
    <property type="entry name" value="Phosphorylase Kinase, domain 1"/>
    <property type="match status" value="1"/>
</dbReference>
<protein>
    <recommendedName>
        <fullName evidence="1">non-specific serine/threonine protein kinase</fullName>
        <ecNumber evidence="1">2.7.11.1</ecNumber>
    </recommendedName>
</protein>
<dbReference type="EMBL" id="CADCUL010000151">
    <property type="protein sequence ID" value="CAA9381364.1"/>
    <property type="molecule type" value="Genomic_DNA"/>
</dbReference>
<evidence type="ECO:0000313" key="11">
    <source>
        <dbReference type="EMBL" id="CAA9381364.1"/>
    </source>
</evidence>
<keyword evidence="3" id="KW-0808">Transferase</keyword>
<evidence type="ECO:0000256" key="7">
    <source>
        <dbReference type="PROSITE-ProRule" id="PRU10141"/>
    </source>
</evidence>
<keyword evidence="4 7" id="KW-0547">Nucleotide-binding</keyword>
<proteinExistence type="predicted"/>
<keyword evidence="9" id="KW-1133">Transmembrane helix</keyword>
<evidence type="ECO:0000256" key="1">
    <source>
        <dbReference type="ARBA" id="ARBA00012513"/>
    </source>
</evidence>
<evidence type="ECO:0000256" key="8">
    <source>
        <dbReference type="SAM" id="MobiDB-lite"/>
    </source>
</evidence>
<feature type="region of interest" description="Disordered" evidence="8">
    <location>
        <begin position="290"/>
        <end position="329"/>
    </location>
</feature>
<dbReference type="CDD" id="cd14014">
    <property type="entry name" value="STKc_PknB_like"/>
    <property type="match status" value="1"/>
</dbReference>
<evidence type="ECO:0000259" key="10">
    <source>
        <dbReference type="PROSITE" id="PS50011"/>
    </source>
</evidence>
<evidence type="ECO:0000256" key="3">
    <source>
        <dbReference type="ARBA" id="ARBA00022679"/>
    </source>
</evidence>
<sequence>MNSQPGRVIGARYRLLRVIGHGGMGVVWAARDQTLDRLVAVKEVIPPSQLDERERQQAQERILREARAAGGVASVAAVSVYDVFATDEHSWVVMELLDGPTLDDVIRDSGPLSVAQAIAVGDSLVDALAAAHQAGVLHRDVKPGNVILAKRGAVLTDFGIAHRDGDPGITTTGLVVGSPSYLAPERARGETSGQPADVWALGATLYAAVEGHPPFERPELLAALHAVVSEPVPEPQRAGVLTPLLLQLLKKDPAERPTLDETREMLTLASRGQPGSTAVMPVAAGTAADGHFQPAWATATNTPPPADDWPAESSARGDEPSARVSRPRRRSGSRWLLAGVALLLATVLVAAVAGWLPDLLGPDGEAADTATGPPEPFETQTLYSFARDFFEPGECSVPSPEDYPVSAIEPDTELVKCVSDTTPYSGTFWCKNRREDLLADRRVYLDRAVGGTRQAVAGSPAGRSTPVDGIQVAFNHAASNGARVYWDSPSQLCAGELQTLDDDVQATVEYWRDGSQ</sequence>
<dbReference type="AlphaFoldDB" id="A0A6J4NBL0"/>
<name>A0A6J4NBL0_9ACTN</name>
<dbReference type="EC" id="2.7.11.1" evidence="1"/>
<dbReference type="InterPro" id="IPR011009">
    <property type="entry name" value="Kinase-like_dom_sf"/>
</dbReference>
<evidence type="ECO:0000256" key="4">
    <source>
        <dbReference type="ARBA" id="ARBA00022741"/>
    </source>
</evidence>
<dbReference type="PROSITE" id="PS00108">
    <property type="entry name" value="PROTEIN_KINASE_ST"/>
    <property type="match status" value="1"/>
</dbReference>
<dbReference type="Gene3D" id="1.10.510.10">
    <property type="entry name" value="Transferase(Phosphotransferase) domain 1"/>
    <property type="match status" value="1"/>
</dbReference>
<accession>A0A6J4NBL0</accession>
<organism evidence="11">
    <name type="scientific">uncultured Nocardioidaceae bacterium</name>
    <dbReference type="NCBI Taxonomy" id="253824"/>
    <lineage>
        <taxon>Bacteria</taxon>
        <taxon>Bacillati</taxon>
        <taxon>Actinomycetota</taxon>
        <taxon>Actinomycetes</taxon>
        <taxon>Propionibacteriales</taxon>
        <taxon>Nocardioidaceae</taxon>
        <taxon>environmental samples</taxon>
    </lineage>
</organism>
<keyword evidence="5 11" id="KW-0418">Kinase</keyword>
<dbReference type="InterPro" id="IPR008271">
    <property type="entry name" value="Ser/Thr_kinase_AS"/>
</dbReference>
<dbReference type="PANTHER" id="PTHR43289">
    <property type="entry name" value="MITOGEN-ACTIVATED PROTEIN KINASE KINASE KINASE 20-RELATED"/>
    <property type="match status" value="1"/>
</dbReference>
<dbReference type="PROSITE" id="PS50011">
    <property type="entry name" value="PROTEIN_KINASE_DOM"/>
    <property type="match status" value="1"/>
</dbReference>
<keyword evidence="9" id="KW-0812">Transmembrane</keyword>
<feature type="binding site" evidence="7">
    <location>
        <position position="42"/>
    </location>
    <ligand>
        <name>ATP</name>
        <dbReference type="ChEBI" id="CHEBI:30616"/>
    </ligand>
</feature>